<feature type="chain" id="PRO_5043961089" evidence="2">
    <location>
        <begin position="24"/>
        <end position="251"/>
    </location>
</feature>
<keyword evidence="2" id="KW-0732">Signal</keyword>
<accession>A0A8J1TEL9</accession>
<dbReference type="InterPro" id="IPR026321">
    <property type="entry name" value="CC134"/>
</dbReference>
<evidence type="ECO:0000313" key="3">
    <source>
        <dbReference type="EMBL" id="CAH1776452.1"/>
    </source>
</evidence>
<evidence type="ECO:0000256" key="2">
    <source>
        <dbReference type="SAM" id="SignalP"/>
    </source>
</evidence>
<name>A0A8J1TEL9_OWEFU</name>
<dbReference type="PANTHER" id="PTHR14735">
    <property type="entry name" value="COILED-COIL DOMAIN-CONTAINING PROTEIN 134"/>
    <property type="match status" value="1"/>
</dbReference>
<evidence type="ECO:0000313" key="4">
    <source>
        <dbReference type="Proteomes" id="UP000749559"/>
    </source>
</evidence>
<dbReference type="Pfam" id="PF15002">
    <property type="entry name" value="ERK-JNK_inhib"/>
    <property type="match status" value="1"/>
</dbReference>
<dbReference type="Proteomes" id="UP000749559">
    <property type="component" value="Unassembled WGS sequence"/>
</dbReference>
<sequence length="251" mass="29322">MYKVAYSQVLVVILLLGLYSALGQDGGQTTDGGRQKKVIKGKTVQEMAAKSNLPEWEVYKRLFMQQRKEQLDAVKSILQMGSYEKQYKMIEMLFEKIFDVVEKKRVLLIENGFLPTDEFPKDESIREAFSMVAEATAFFGDILLRLPDISHKIYERHKEWQVSLGWCITYLNQSDIFSIDSDQKLNLLSLVAQELQLVERDPNYINPYKTEVNEMIEEAKKQQQMEEKEKKKKKKKEKRKGPRLTGVRNEL</sequence>
<proteinExistence type="predicted"/>
<feature type="region of interest" description="Disordered" evidence="1">
    <location>
        <begin position="219"/>
        <end position="251"/>
    </location>
</feature>
<feature type="compositionally biased region" description="Basic and acidic residues" evidence="1">
    <location>
        <begin position="219"/>
        <end position="229"/>
    </location>
</feature>
<protein>
    <submittedName>
        <fullName evidence="3">Uncharacterized protein</fullName>
    </submittedName>
</protein>
<feature type="signal peptide" evidence="2">
    <location>
        <begin position="1"/>
        <end position="23"/>
    </location>
</feature>
<dbReference type="OrthoDB" id="5854099at2759"/>
<evidence type="ECO:0000256" key="1">
    <source>
        <dbReference type="SAM" id="MobiDB-lite"/>
    </source>
</evidence>
<comment type="caution">
    <text evidence="3">The sequence shown here is derived from an EMBL/GenBank/DDBJ whole genome shotgun (WGS) entry which is preliminary data.</text>
</comment>
<feature type="compositionally biased region" description="Basic residues" evidence="1">
    <location>
        <begin position="230"/>
        <end position="242"/>
    </location>
</feature>
<gene>
    <name evidence="3" type="ORF">OFUS_LOCUS3627</name>
</gene>
<dbReference type="PANTHER" id="PTHR14735:SF1">
    <property type="entry name" value="COILED-COIL DOMAIN-CONTAINING PROTEIN 134"/>
    <property type="match status" value="1"/>
</dbReference>
<keyword evidence="4" id="KW-1185">Reference proteome</keyword>
<dbReference type="AlphaFoldDB" id="A0A8J1TEL9"/>
<reference evidence="3" key="1">
    <citation type="submission" date="2022-03" db="EMBL/GenBank/DDBJ databases">
        <authorList>
            <person name="Martin C."/>
        </authorList>
    </citation>
    <scope>NUCLEOTIDE SEQUENCE</scope>
</reference>
<organism evidence="3 4">
    <name type="scientific">Owenia fusiformis</name>
    <name type="common">Polychaete worm</name>
    <dbReference type="NCBI Taxonomy" id="6347"/>
    <lineage>
        <taxon>Eukaryota</taxon>
        <taxon>Metazoa</taxon>
        <taxon>Spiralia</taxon>
        <taxon>Lophotrochozoa</taxon>
        <taxon>Annelida</taxon>
        <taxon>Polychaeta</taxon>
        <taxon>Sedentaria</taxon>
        <taxon>Canalipalpata</taxon>
        <taxon>Sabellida</taxon>
        <taxon>Oweniida</taxon>
        <taxon>Oweniidae</taxon>
        <taxon>Owenia</taxon>
    </lineage>
</organism>
<dbReference type="EMBL" id="CAIIXF020000002">
    <property type="protein sequence ID" value="CAH1776452.1"/>
    <property type="molecule type" value="Genomic_DNA"/>
</dbReference>